<protein>
    <submittedName>
        <fullName evidence="3">Uncharacterized protein DUF4440</fullName>
    </submittedName>
</protein>
<organism evidence="3 4">
    <name type="scientific">Sphingobacterium allocomposti</name>
    <dbReference type="NCBI Taxonomy" id="415956"/>
    <lineage>
        <taxon>Bacteria</taxon>
        <taxon>Pseudomonadati</taxon>
        <taxon>Bacteroidota</taxon>
        <taxon>Sphingobacteriia</taxon>
        <taxon>Sphingobacteriales</taxon>
        <taxon>Sphingobacteriaceae</taxon>
        <taxon>Sphingobacterium</taxon>
    </lineage>
</organism>
<dbReference type="Gene3D" id="3.10.450.50">
    <property type="match status" value="1"/>
</dbReference>
<keyword evidence="1" id="KW-0732">Signal</keyword>
<evidence type="ECO:0000256" key="1">
    <source>
        <dbReference type="SAM" id="SignalP"/>
    </source>
</evidence>
<dbReference type="EMBL" id="VNHX01000023">
    <property type="protein sequence ID" value="TYP90958.1"/>
    <property type="molecule type" value="Genomic_DNA"/>
</dbReference>
<dbReference type="RefSeq" id="WP_246155127.1">
    <property type="nucleotide sequence ID" value="NZ_VNHX01000023.1"/>
</dbReference>
<evidence type="ECO:0000259" key="2">
    <source>
        <dbReference type="Pfam" id="PF14534"/>
    </source>
</evidence>
<evidence type="ECO:0000313" key="3">
    <source>
        <dbReference type="EMBL" id="TYP90958.1"/>
    </source>
</evidence>
<reference evidence="3 4" key="1">
    <citation type="submission" date="2019-07" db="EMBL/GenBank/DDBJ databases">
        <title>Genomic Encyclopedia of Archaeal and Bacterial Type Strains, Phase II (KMG-II): from individual species to whole genera.</title>
        <authorList>
            <person name="Goeker M."/>
        </authorList>
    </citation>
    <scope>NUCLEOTIDE SEQUENCE [LARGE SCALE GENOMIC DNA]</scope>
    <source>
        <strain evidence="3 4">DSM 18850</strain>
    </source>
</reference>
<proteinExistence type="predicted"/>
<dbReference type="InterPro" id="IPR032710">
    <property type="entry name" value="NTF2-like_dom_sf"/>
</dbReference>
<comment type="caution">
    <text evidence="3">The sequence shown here is derived from an EMBL/GenBank/DDBJ whole genome shotgun (WGS) entry which is preliminary data.</text>
</comment>
<evidence type="ECO:0000313" key="4">
    <source>
        <dbReference type="Proteomes" id="UP000325105"/>
    </source>
</evidence>
<gene>
    <name evidence="3" type="ORF">BC792_12356</name>
</gene>
<feature type="domain" description="DUF4440" evidence="2">
    <location>
        <begin position="32"/>
        <end position="138"/>
    </location>
</feature>
<dbReference type="InterPro" id="IPR027843">
    <property type="entry name" value="DUF4440"/>
</dbReference>
<name>A0A5S5D6Q9_9SPHI</name>
<accession>A0A5S5D6Q9</accession>
<dbReference type="Pfam" id="PF14534">
    <property type="entry name" value="DUF4440"/>
    <property type="match status" value="1"/>
</dbReference>
<feature type="chain" id="PRO_5024349388" evidence="1">
    <location>
        <begin position="24"/>
        <end position="147"/>
    </location>
</feature>
<dbReference type="AlphaFoldDB" id="A0A5S5D6Q9"/>
<keyword evidence="4" id="KW-1185">Reference proteome</keyword>
<feature type="signal peptide" evidence="1">
    <location>
        <begin position="1"/>
        <end position="23"/>
    </location>
</feature>
<dbReference type="SUPFAM" id="SSF54427">
    <property type="entry name" value="NTF2-like"/>
    <property type="match status" value="1"/>
</dbReference>
<dbReference type="Proteomes" id="UP000325105">
    <property type="component" value="Unassembled WGS sequence"/>
</dbReference>
<sequence length="147" mass="16439">MLHLYKKVALTMLITIAMSVAYAQTKQENSVKAATDALIQAMLKPNREALARLTCDKLSYGHSSGKIEDQEEFIHTLVSGASVFETIQRSDEQIDVTDYTAIVRHTLHAKTNDPGKGPSEIKLGIVLTWTKLNNQWKLLARQAYKLP</sequence>